<dbReference type="Proteomes" id="UP001241377">
    <property type="component" value="Unassembled WGS sequence"/>
</dbReference>
<name>A0ACC2WR86_9TREE</name>
<evidence type="ECO:0000313" key="1">
    <source>
        <dbReference type="EMBL" id="KAJ9113943.1"/>
    </source>
</evidence>
<keyword evidence="2" id="KW-1185">Reference proteome</keyword>
<sequence>MQTPRQPRQSLLPTPGRPPLPQSGLPTPTASASSRRRVSTGLRASVLAPDNELTAEFEKMMENPSRHLRASTATSTTEDTPDQELSHEGIQPLSYNTPSSVTNGHGIAASVSNNAASSRRYTNLGISQSGTPASNRAPVNQSRTPSGMQLRSRTVSSRAAANATTPSRIASGSLKVSHLGASTSAAATPSRRTSNLGASTARTPLSRPESRQATNLPRTPGPPGVDTSLVTELPDGWVPEVGTAVRINSMGFEGIVRYIGKVDGKDGKWAGVELDRQFVGYGKNDGTVNGKRYFHCDAFGGVFVLFSRLTPPVERPISVMSHRSAASLSSNTADDQATPAFSMHSGRETPGSIAEDGEEASDAAHEAGSNRTVVRRAQGPLTRTTRANVAVNDATSTPPASGYTAGSRASMLINTNAKQLAAAKALKATDGALTDQQPRASTPSTPGAPLGRSMLGASTSNSSSGSASTPKPMMRARQSLSGIATPSRTVSMSARVLKRGPRESLGASTSTGFSTPKAASTLRNGRLSAVSGRSSVTGHAHDLMPPPPSPSKYNGLGRSTATNATSAAAVREAEAQVESLKQTNRVLVDKINAFEAENAELQKRLNGEEGSPGGAEKRFELENKLKEAQKQVHEYKIASEFQSREVNSGKVKIEQLEQRLRETGDQTTIANEEAQEAKARLAKAEAMIAKLNRDLEVEKQRLEEEFEKGMQVKREEVKNAEDAVKDLQKQLSVVEMVKAEIVNDASQMTAIYEAKLVEAKTRRMDLEKTVRSLEDQLLEAQERRNQAALLPSEVLKEADTAAMIDNENLKAQVAHQQKKIVSLEDQNEELQLQLEKYDEAAIKANEKARENERRLKEEIANGRSEISTLKEQIAKHKDRVAELALALKDQGHTLASAQAEIESNRIDLADMETMRFAQTMLSRVQKEKTAIQKELDDAKSTAVEVDSLKIRYAQLEEQYAQLTAKHEDLRTKHALALPTSETNHRRDNTSSSTISSSTLSAHSTESEKSITGFQKIVAELSDENGDLKQRIQDLEGEIQTLLADNQQLAAECGILRESLTQLEAAVEDKLAKEEEQLNTDERDAQGAASKALHDRLQAQERELRELESLVEAKIYKEDELERQIEQLTRQLERPGTSMSQASSIQYGDYHAGSQSHSRAPSAASTHSAVSTMTCALCHGGVHDIEACPMFINDDADDSPDKRSPSLHRGEAVGKSKSGLNAEQVWCDNCDVSLPFQTSRYMELPRANR</sequence>
<organism evidence="1 2">
    <name type="scientific">Naganishia cerealis</name>
    <dbReference type="NCBI Taxonomy" id="610337"/>
    <lineage>
        <taxon>Eukaryota</taxon>
        <taxon>Fungi</taxon>
        <taxon>Dikarya</taxon>
        <taxon>Basidiomycota</taxon>
        <taxon>Agaricomycotina</taxon>
        <taxon>Tremellomycetes</taxon>
        <taxon>Filobasidiales</taxon>
        <taxon>Filobasidiaceae</taxon>
        <taxon>Naganishia</taxon>
    </lineage>
</organism>
<evidence type="ECO:0000313" key="2">
    <source>
        <dbReference type="Proteomes" id="UP001241377"/>
    </source>
</evidence>
<reference evidence="1" key="1">
    <citation type="submission" date="2023-04" db="EMBL/GenBank/DDBJ databases">
        <title>Draft Genome sequencing of Naganishia species isolated from polar environments using Oxford Nanopore Technology.</title>
        <authorList>
            <person name="Leo P."/>
            <person name="Venkateswaran K."/>
        </authorList>
    </citation>
    <scope>NUCLEOTIDE SEQUENCE</scope>
    <source>
        <strain evidence="1">MNA-CCFEE 5261</strain>
    </source>
</reference>
<protein>
    <submittedName>
        <fullName evidence="1">Uncharacterized protein</fullName>
    </submittedName>
</protein>
<gene>
    <name evidence="1" type="ORF">QFC19_000138</name>
</gene>
<comment type="caution">
    <text evidence="1">The sequence shown here is derived from an EMBL/GenBank/DDBJ whole genome shotgun (WGS) entry which is preliminary data.</text>
</comment>
<proteinExistence type="predicted"/>
<accession>A0ACC2WR86</accession>
<dbReference type="EMBL" id="JASBWR010000001">
    <property type="protein sequence ID" value="KAJ9113943.1"/>
    <property type="molecule type" value="Genomic_DNA"/>
</dbReference>